<evidence type="ECO:0000313" key="2">
    <source>
        <dbReference type="EMBL" id="MPN11279.1"/>
    </source>
</evidence>
<dbReference type="GO" id="GO:0016757">
    <property type="term" value="F:glycosyltransferase activity"/>
    <property type="evidence" value="ECO:0007669"/>
    <property type="project" value="InterPro"/>
</dbReference>
<organism evidence="2">
    <name type="scientific">bioreactor metagenome</name>
    <dbReference type="NCBI Taxonomy" id="1076179"/>
    <lineage>
        <taxon>unclassified sequences</taxon>
        <taxon>metagenomes</taxon>
        <taxon>ecological metagenomes</taxon>
    </lineage>
</organism>
<evidence type="ECO:0000259" key="1">
    <source>
        <dbReference type="Pfam" id="PF00534"/>
    </source>
</evidence>
<name>A0A645FD36_9ZZZZ</name>
<dbReference type="SUPFAM" id="SSF53756">
    <property type="entry name" value="UDP-Glycosyltransferase/glycogen phosphorylase"/>
    <property type="match status" value="1"/>
</dbReference>
<protein>
    <recommendedName>
        <fullName evidence="1">Glycosyl transferase family 1 domain-containing protein</fullName>
    </recommendedName>
</protein>
<gene>
    <name evidence="2" type="ORF">SDC9_158580</name>
</gene>
<dbReference type="AlphaFoldDB" id="A0A645FD36"/>
<dbReference type="InterPro" id="IPR001296">
    <property type="entry name" value="Glyco_trans_1"/>
</dbReference>
<sequence length="159" mass="18055">MVSVGRICAAKNQLTLSKLCHELGITLVLIGPVAEKAYLRKCLQYDNVKYLGFMDSYNVYNAYKFAKVHVLPSFVEVTSLSSLEAAASSTNIVVTEEGASREYFKDMGIYCNPYDENSIKEAIVKGYAKRKSSKLKEYIENNFTWKKAIEEIYKSYLEL</sequence>
<dbReference type="EMBL" id="VSSQ01057481">
    <property type="protein sequence ID" value="MPN11279.1"/>
    <property type="molecule type" value="Genomic_DNA"/>
</dbReference>
<feature type="domain" description="Glycosyl transferase family 1" evidence="1">
    <location>
        <begin position="2"/>
        <end position="139"/>
    </location>
</feature>
<accession>A0A645FD36</accession>
<comment type="caution">
    <text evidence="2">The sequence shown here is derived from an EMBL/GenBank/DDBJ whole genome shotgun (WGS) entry which is preliminary data.</text>
</comment>
<proteinExistence type="predicted"/>
<dbReference type="InterPro" id="IPR050194">
    <property type="entry name" value="Glycosyltransferase_grp1"/>
</dbReference>
<reference evidence="2" key="1">
    <citation type="submission" date="2019-08" db="EMBL/GenBank/DDBJ databases">
        <authorList>
            <person name="Kucharzyk K."/>
            <person name="Murdoch R.W."/>
            <person name="Higgins S."/>
            <person name="Loffler F."/>
        </authorList>
    </citation>
    <scope>NUCLEOTIDE SEQUENCE</scope>
</reference>
<dbReference type="Gene3D" id="3.40.50.2000">
    <property type="entry name" value="Glycogen Phosphorylase B"/>
    <property type="match status" value="1"/>
</dbReference>
<dbReference type="Pfam" id="PF00534">
    <property type="entry name" value="Glycos_transf_1"/>
    <property type="match status" value="1"/>
</dbReference>
<dbReference type="PANTHER" id="PTHR45947">
    <property type="entry name" value="SULFOQUINOVOSYL TRANSFERASE SQD2"/>
    <property type="match status" value="1"/>
</dbReference>
<dbReference type="PANTHER" id="PTHR45947:SF3">
    <property type="entry name" value="SULFOQUINOVOSYL TRANSFERASE SQD2"/>
    <property type="match status" value="1"/>
</dbReference>